<gene>
    <name evidence="9" type="ORF">SAMN05421736_107126</name>
</gene>
<dbReference type="Pfam" id="PF00392">
    <property type="entry name" value="GntR"/>
    <property type="match status" value="1"/>
</dbReference>
<dbReference type="AlphaFoldDB" id="A0A1H3R098"/>
<dbReference type="Gene3D" id="1.10.10.10">
    <property type="entry name" value="Winged helix-like DNA-binding domain superfamily/Winged helix DNA-binding domain"/>
    <property type="match status" value="1"/>
</dbReference>
<evidence type="ECO:0000256" key="3">
    <source>
        <dbReference type="ARBA" id="ARBA00022576"/>
    </source>
</evidence>
<keyword evidence="3 9" id="KW-0032">Aminotransferase</keyword>
<dbReference type="SUPFAM" id="SSF53383">
    <property type="entry name" value="PLP-dependent transferases"/>
    <property type="match status" value="1"/>
</dbReference>
<dbReference type="CDD" id="cd07377">
    <property type="entry name" value="WHTH_GntR"/>
    <property type="match status" value="1"/>
</dbReference>
<keyword evidence="5" id="KW-0805">Transcription regulation</keyword>
<keyword evidence="6" id="KW-0238">DNA-binding</keyword>
<evidence type="ECO:0000256" key="5">
    <source>
        <dbReference type="ARBA" id="ARBA00023015"/>
    </source>
</evidence>
<keyword evidence="7" id="KW-0804">Transcription</keyword>
<dbReference type="Gene3D" id="3.40.640.10">
    <property type="entry name" value="Type I PLP-dependent aspartate aminotransferase-like (Major domain)"/>
    <property type="match status" value="1"/>
</dbReference>
<keyword evidence="9" id="KW-0808">Transferase</keyword>
<dbReference type="SMART" id="SM00345">
    <property type="entry name" value="HTH_GNTR"/>
    <property type="match status" value="1"/>
</dbReference>
<dbReference type="GO" id="GO:0003700">
    <property type="term" value="F:DNA-binding transcription factor activity"/>
    <property type="evidence" value="ECO:0007669"/>
    <property type="project" value="InterPro"/>
</dbReference>
<evidence type="ECO:0000313" key="10">
    <source>
        <dbReference type="Proteomes" id="UP000198935"/>
    </source>
</evidence>
<reference evidence="10" key="1">
    <citation type="submission" date="2016-10" db="EMBL/GenBank/DDBJ databases">
        <authorList>
            <person name="Varghese N."/>
            <person name="Submissions S."/>
        </authorList>
    </citation>
    <scope>NUCLEOTIDE SEQUENCE [LARGE SCALE GENOMIC DNA]</scope>
    <source>
        <strain evidence="10">SP</strain>
    </source>
</reference>
<dbReference type="InterPro" id="IPR004839">
    <property type="entry name" value="Aminotransferase_I/II_large"/>
</dbReference>
<dbReference type="PANTHER" id="PTHR46577">
    <property type="entry name" value="HTH-TYPE TRANSCRIPTIONAL REGULATORY PROTEIN GABR"/>
    <property type="match status" value="1"/>
</dbReference>
<dbReference type="SUPFAM" id="SSF46785">
    <property type="entry name" value="Winged helix' DNA-binding domain"/>
    <property type="match status" value="1"/>
</dbReference>
<keyword evidence="10" id="KW-1185">Reference proteome</keyword>
<dbReference type="STRING" id="1503961.SAMN05421736_107126"/>
<dbReference type="InterPro" id="IPR036388">
    <property type="entry name" value="WH-like_DNA-bd_sf"/>
</dbReference>
<dbReference type="InterPro" id="IPR051446">
    <property type="entry name" value="HTH_trans_reg/aminotransferase"/>
</dbReference>
<dbReference type="PROSITE" id="PS50949">
    <property type="entry name" value="HTH_GNTR"/>
    <property type="match status" value="1"/>
</dbReference>
<dbReference type="InterPro" id="IPR015421">
    <property type="entry name" value="PyrdxlP-dep_Trfase_major"/>
</dbReference>
<sequence>MLWVPLDRKREISLTSQVYVQLRTQILRGELSAGEKLPSTRGLAAELQVSRNVILEAYEQLTAEGYITSRPGAGSYVAEGAFLEQADCIKTDLFYEEKNSEGNTQHVIDFRSGIPDLTLFPKKIWARLAYDVCCDSSPSVFSYGNPEGRPELRHVLSRYLVKTRGVHCRPDQLVITSGATQALTLAARLLLTAGNSVWMEDPITNDIQTIFTSTGAVIHPVPVDEDGLQTSLITPDLNPQCIFVTPSHQFPLGSTLPIQRRIQLIKFARETGCFIVEDDYDSEFRYEGPPVHSLQGLDPDRVIYVGSFSKILSPALRMGYLILPPRLIEQCRKLKWFSDLHTPSLEQIILKRFIEEGYLERHILKMKKLYKKRRDHLISMLTGYFSGKVRISGHTTGLHLIAEFPDMVFTEQLLTKIVHAGVRVYPVEHHAVQKGIHQRKVIIGYGHLQEEEIEEGIKILFECLSSE</sequence>
<name>A0A1H3R098_9BACI</name>
<dbReference type="InterPro" id="IPR036390">
    <property type="entry name" value="WH_DNA-bd_sf"/>
</dbReference>
<evidence type="ECO:0000256" key="6">
    <source>
        <dbReference type="ARBA" id="ARBA00023125"/>
    </source>
</evidence>
<feature type="domain" description="HTH gntR-type" evidence="8">
    <location>
        <begin position="12"/>
        <end position="80"/>
    </location>
</feature>
<protein>
    <submittedName>
        <fullName evidence="9">GntR family transcriptional regulator / MocR family aminotransferase</fullName>
    </submittedName>
</protein>
<evidence type="ECO:0000256" key="7">
    <source>
        <dbReference type="ARBA" id="ARBA00023163"/>
    </source>
</evidence>
<evidence type="ECO:0000256" key="4">
    <source>
        <dbReference type="ARBA" id="ARBA00022898"/>
    </source>
</evidence>
<dbReference type="Proteomes" id="UP000198935">
    <property type="component" value="Unassembled WGS sequence"/>
</dbReference>
<keyword evidence="4" id="KW-0663">Pyridoxal phosphate</keyword>
<dbReference type="InterPro" id="IPR000524">
    <property type="entry name" value="Tscrpt_reg_HTH_GntR"/>
</dbReference>
<accession>A0A1H3R098</accession>
<dbReference type="GO" id="GO:0003677">
    <property type="term" value="F:DNA binding"/>
    <property type="evidence" value="ECO:0007669"/>
    <property type="project" value="UniProtKB-KW"/>
</dbReference>
<comment type="similarity">
    <text evidence="2">In the C-terminal section; belongs to the class-I pyridoxal-phosphate-dependent aminotransferase family.</text>
</comment>
<evidence type="ECO:0000256" key="1">
    <source>
        <dbReference type="ARBA" id="ARBA00001933"/>
    </source>
</evidence>
<dbReference type="GO" id="GO:0030170">
    <property type="term" value="F:pyridoxal phosphate binding"/>
    <property type="evidence" value="ECO:0007669"/>
    <property type="project" value="InterPro"/>
</dbReference>
<comment type="cofactor">
    <cofactor evidence="1">
        <name>pyridoxal 5'-phosphate</name>
        <dbReference type="ChEBI" id="CHEBI:597326"/>
    </cofactor>
</comment>
<dbReference type="CDD" id="cd00609">
    <property type="entry name" value="AAT_like"/>
    <property type="match status" value="1"/>
</dbReference>
<dbReference type="Pfam" id="PF00155">
    <property type="entry name" value="Aminotran_1_2"/>
    <property type="match status" value="1"/>
</dbReference>
<evidence type="ECO:0000256" key="2">
    <source>
        <dbReference type="ARBA" id="ARBA00005384"/>
    </source>
</evidence>
<evidence type="ECO:0000259" key="8">
    <source>
        <dbReference type="PROSITE" id="PS50949"/>
    </source>
</evidence>
<evidence type="ECO:0000313" key="9">
    <source>
        <dbReference type="EMBL" id="SDZ18933.1"/>
    </source>
</evidence>
<dbReference type="PANTHER" id="PTHR46577:SF1">
    <property type="entry name" value="HTH-TYPE TRANSCRIPTIONAL REGULATORY PROTEIN GABR"/>
    <property type="match status" value="1"/>
</dbReference>
<proteinExistence type="inferred from homology"/>
<dbReference type="OrthoDB" id="9808770at2"/>
<dbReference type="GO" id="GO:0008483">
    <property type="term" value="F:transaminase activity"/>
    <property type="evidence" value="ECO:0007669"/>
    <property type="project" value="UniProtKB-KW"/>
</dbReference>
<dbReference type="InterPro" id="IPR015424">
    <property type="entry name" value="PyrdxlP-dep_Trfase"/>
</dbReference>
<dbReference type="EMBL" id="FNPI01000007">
    <property type="protein sequence ID" value="SDZ18933.1"/>
    <property type="molecule type" value="Genomic_DNA"/>
</dbReference>
<organism evidence="9 10">
    <name type="scientific">Evansella caseinilytica</name>
    <dbReference type="NCBI Taxonomy" id="1503961"/>
    <lineage>
        <taxon>Bacteria</taxon>
        <taxon>Bacillati</taxon>
        <taxon>Bacillota</taxon>
        <taxon>Bacilli</taxon>
        <taxon>Bacillales</taxon>
        <taxon>Bacillaceae</taxon>
        <taxon>Evansella</taxon>
    </lineage>
</organism>
<dbReference type="PRINTS" id="PR00035">
    <property type="entry name" value="HTHGNTR"/>
</dbReference>